<protein>
    <submittedName>
        <fullName evidence="3">Peptidoglycan-binding protein</fullName>
    </submittedName>
</protein>
<dbReference type="SUPFAM" id="SSF47090">
    <property type="entry name" value="PGBD-like"/>
    <property type="match status" value="1"/>
</dbReference>
<dbReference type="Pfam" id="PF01471">
    <property type="entry name" value="PG_binding_1"/>
    <property type="match status" value="1"/>
</dbReference>
<proteinExistence type="predicted"/>
<dbReference type="Pfam" id="PF05257">
    <property type="entry name" value="CHAP"/>
    <property type="match status" value="1"/>
</dbReference>
<dbReference type="InterPro" id="IPR002477">
    <property type="entry name" value="Peptidoglycan-bd-like"/>
</dbReference>
<dbReference type="Proteomes" id="UP000248090">
    <property type="component" value="Unassembled WGS sequence"/>
</dbReference>
<name>A0ABX5LXI4_9GAMM</name>
<dbReference type="InterPro" id="IPR036365">
    <property type="entry name" value="PGBD-like_sf"/>
</dbReference>
<evidence type="ECO:0000313" key="3">
    <source>
        <dbReference type="EMBL" id="PXF31392.1"/>
    </source>
</evidence>
<organism evidence="3 4">
    <name type="scientific">Pokkaliibacter plantistimulans</name>
    <dbReference type="NCBI Taxonomy" id="1635171"/>
    <lineage>
        <taxon>Bacteria</taxon>
        <taxon>Pseudomonadati</taxon>
        <taxon>Pseudomonadota</taxon>
        <taxon>Gammaproteobacteria</taxon>
        <taxon>Oceanospirillales</taxon>
        <taxon>Balneatrichaceae</taxon>
        <taxon>Pokkaliibacter</taxon>
    </lineage>
</organism>
<accession>A0ABX5LXI4</accession>
<comment type="caution">
    <text evidence="3">The sequence shown here is derived from an EMBL/GenBank/DDBJ whole genome shotgun (WGS) entry which is preliminary data.</text>
</comment>
<evidence type="ECO:0000259" key="1">
    <source>
        <dbReference type="Pfam" id="PF01471"/>
    </source>
</evidence>
<evidence type="ECO:0000259" key="2">
    <source>
        <dbReference type="Pfam" id="PF05257"/>
    </source>
</evidence>
<dbReference type="EMBL" id="LAPT01000043">
    <property type="protein sequence ID" value="PXF31392.1"/>
    <property type="molecule type" value="Genomic_DNA"/>
</dbReference>
<feature type="domain" description="Peptidoglycan binding-like" evidence="1">
    <location>
        <begin position="9"/>
        <end position="66"/>
    </location>
</feature>
<gene>
    <name evidence="3" type="ORF">WH50_10255</name>
</gene>
<sequence length="258" mass="27884">MTLRPGMKGAQVKELQQLLNALLTPSPALSADGDFGQKTKEAVLEFQQQAELKADGVVGPATWKALTQSTVSQSTVPLPQYRLADIAKDYLGVKETGNNRAGNSARLQEIFEADDLVVGGKTDGYPWCAAFVSLCVQKLCQQSGYFGTLNPPREASVSNFLNVWAKNQGCLIFSPSSTVDQPVKGDIVVFTFSHIGIVESNDGTSLTTIEGNTNAAGSREGQYVARKHRSFGAVRKFIRLPMTTSALGQQLGEFLRYC</sequence>
<evidence type="ECO:0000313" key="4">
    <source>
        <dbReference type="Proteomes" id="UP000248090"/>
    </source>
</evidence>
<dbReference type="InterPro" id="IPR007921">
    <property type="entry name" value="CHAP_dom"/>
</dbReference>
<dbReference type="Gene3D" id="1.10.101.10">
    <property type="entry name" value="PGBD-like superfamily/PGBD"/>
    <property type="match status" value="1"/>
</dbReference>
<feature type="domain" description="Peptidase C51" evidence="2">
    <location>
        <begin position="121"/>
        <end position="212"/>
    </location>
</feature>
<reference evidence="3 4" key="1">
    <citation type="submission" date="2015-03" db="EMBL/GenBank/DDBJ databases">
        <authorList>
            <person name="Krishnan R."/>
            <person name="Midha S."/>
            <person name="Patil P.B."/>
            <person name="Rameshkumar N."/>
        </authorList>
    </citation>
    <scope>NUCLEOTIDE SEQUENCE [LARGE SCALE GENOMIC DNA]</scope>
    <source>
        <strain evidence="3 4">L1E11</strain>
    </source>
</reference>
<keyword evidence="4" id="KW-1185">Reference proteome</keyword>
<dbReference type="InterPro" id="IPR036366">
    <property type="entry name" value="PGBDSf"/>
</dbReference>